<gene>
    <name evidence="4" type="ORF">JP39_00090</name>
</gene>
<accession>A0A0K2L9F7</accession>
<feature type="chain" id="PRO_5005480194" description="MucBP domain-containing protein" evidence="2">
    <location>
        <begin position="31"/>
        <end position="403"/>
    </location>
</feature>
<keyword evidence="1" id="KW-0677">Repeat</keyword>
<dbReference type="RefSeq" id="WP_041499083.1">
    <property type="nucleotide sequence ID" value="NZ_BJDV01000004.1"/>
</dbReference>
<keyword evidence="5" id="KW-1185">Reference proteome</keyword>
<dbReference type="EMBL" id="CP012559">
    <property type="protein sequence ID" value="ALB27900.1"/>
    <property type="molecule type" value="Genomic_DNA"/>
</dbReference>
<feature type="signal peptide" evidence="2">
    <location>
        <begin position="1"/>
        <end position="30"/>
    </location>
</feature>
<evidence type="ECO:0000313" key="4">
    <source>
        <dbReference type="EMBL" id="ALB27900.1"/>
    </source>
</evidence>
<organism evidence="4 5">
    <name type="scientific">Companilactobacillus heilongjiangensis</name>
    <dbReference type="NCBI Taxonomy" id="1074467"/>
    <lineage>
        <taxon>Bacteria</taxon>
        <taxon>Bacillati</taxon>
        <taxon>Bacillota</taxon>
        <taxon>Bacilli</taxon>
        <taxon>Lactobacillales</taxon>
        <taxon>Lactobacillaceae</taxon>
        <taxon>Companilactobacillus</taxon>
    </lineage>
</organism>
<sequence>MKLGKSLIITGLLFSSILGSVNVGSITAMAADGGATPPVISPAPETREISVHYIDADGKQITDGEFLWSAKRSIYVTPDATKFSVSKLNLPENYKLAVDSTDINIASDVNGLDVKVVNVPRVTVDVEYPKGTTDKTLPDKLNLIDVTKQVRAGNVTLPEGYEILDYKNGKVTLQKVNNSEVQIIFVDENNKQVKTDSLKNKNILETVSAREVTAPEGYTVIPDQNAVIASQTNGGVTSYAAIINVKKNAPTATHNGSNTSVKHGSHGGYVSQKVRVSFVDQDGDEVGYQQLNGKASFDTKISAPAGYSFVNANEANIKFDKSGNKDLKLKVTKNRPVSTMEEGIVTTNSGDFKHLYTIEGKDITNRGLSGDSKWYTDQYATINGEKMFRVATNEWVKATDVYK</sequence>
<keyword evidence="2" id="KW-0732">Signal</keyword>
<name>A0A0K2L9F7_9LACO</name>
<dbReference type="Proteomes" id="UP000061546">
    <property type="component" value="Chromosome"/>
</dbReference>
<evidence type="ECO:0000256" key="1">
    <source>
        <dbReference type="ARBA" id="ARBA00022737"/>
    </source>
</evidence>
<dbReference type="InterPro" id="IPR009459">
    <property type="entry name" value="MucBP_dom"/>
</dbReference>
<reference evidence="4 5" key="1">
    <citation type="submission" date="2015-08" db="EMBL/GenBank/DDBJ databases">
        <title>Genomic sequence of Lactobacillus heilongjiangensis DSM 28069, isolated from Chinese traditional pickle.</title>
        <authorList>
            <person name="Jiang X."/>
            <person name="Zheng B."/>
            <person name="Cheng H."/>
        </authorList>
    </citation>
    <scope>NUCLEOTIDE SEQUENCE [LARGE SCALE GENOMIC DNA]</scope>
    <source>
        <strain evidence="4 5">DSM 28069</strain>
    </source>
</reference>
<proteinExistence type="predicted"/>
<evidence type="ECO:0000313" key="5">
    <source>
        <dbReference type="Proteomes" id="UP000061546"/>
    </source>
</evidence>
<dbReference type="OrthoDB" id="2290085at2"/>
<dbReference type="AlphaFoldDB" id="A0A0K2L9F7"/>
<dbReference type="Pfam" id="PF06458">
    <property type="entry name" value="MucBP"/>
    <property type="match status" value="1"/>
</dbReference>
<evidence type="ECO:0000256" key="2">
    <source>
        <dbReference type="SAM" id="SignalP"/>
    </source>
</evidence>
<protein>
    <recommendedName>
        <fullName evidence="3">MucBP domain-containing protein</fullName>
    </recommendedName>
</protein>
<evidence type="ECO:0000259" key="3">
    <source>
        <dbReference type="Pfam" id="PF06458"/>
    </source>
</evidence>
<dbReference type="KEGG" id="lhi:JP39_00090"/>
<feature type="domain" description="MucBP" evidence="3">
    <location>
        <begin position="273"/>
        <end position="320"/>
    </location>
</feature>